<evidence type="ECO:0000256" key="4">
    <source>
        <dbReference type="ARBA" id="ARBA00022729"/>
    </source>
</evidence>
<sequence length="87" mass="10005">MAVVSKNAIKNGTADVANQYLRYLYTKEGQRLVGKHFYRPNDPAVLKEFEKQFPKLELVTIRDFGGWAAAQKKHFADNAIFDQIYNP</sequence>
<evidence type="ECO:0000256" key="5">
    <source>
        <dbReference type="ARBA" id="ARBA00022764"/>
    </source>
</evidence>
<protein>
    <recommendedName>
        <fullName evidence="8">Sulfate transport system substrate-binding protein</fullName>
    </recommendedName>
</protein>
<organism evidence="6 7">
    <name type="scientific">Cohnella lupini</name>
    <dbReference type="NCBI Taxonomy" id="1294267"/>
    <lineage>
        <taxon>Bacteria</taxon>
        <taxon>Bacillati</taxon>
        <taxon>Bacillota</taxon>
        <taxon>Bacilli</taxon>
        <taxon>Bacillales</taxon>
        <taxon>Paenibacillaceae</taxon>
        <taxon>Cohnella</taxon>
    </lineage>
</organism>
<comment type="caution">
    <text evidence="6">The sequence shown here is derived from an EMBL/GenBank/DDBJ whole genome shotgun (WGS) entry which is preliminary data.</text>
</comment>
<dbReference type="SUPFAM" id="SSF53850">
    <property type="entry name" value="Periplasmic binding protein-like II"/>
    <property type="match status" value="1"/>
</dbReference>
<keyword evidence="3" id="KW-0813">Transport</keyword>
<name>A0A3D9IT97_9BACL</name>
<comment type="similarity">
    <text evidence="2">Belongs to the prokaryotic sulfate-binding protein family.</text>
</comment>
<dbReference type="AlphaFoldDB" id="A0A3D9IT97"/>
<proteinExistence type="inferred from homology"/>
<dbReference type="RefSeq" id="WP_115991660.1">
    <property type="nucleotide sequence ID" value="NZ_QRDY01000002.1"/>
</dbReference>
<dbReference type="GO" id="GO:0140104">
    <property type="term" value="F:molecular carrier activity"/>
    <property type="evidence" value="ECO:0007669"/>
    <property type="project" value="InterPro"/>
</dbReference>
<evidence type="ECO:0000313" key="7">
    <source>
        <dbReference type="Proteomes" id="UP000256869"/>
    </source>
</evidence>
<dbReference type="GO" id="GO:1902358">
    <property type="term" value="P:sulfate transmembrane transport"/>
    <property type="evidence" value="ECO:0007669"/>
    <property type="project" value="InterPro"/>
</dbReference>
<keyword evidence="4" id="KW-0732">Signal</keyword>
<evidence type="ECO:0000256" key="1">
    <source>
        <dbReference type="ARBA" id="ARBA00004418"/>
    </source>
</evidence>
<evidence type="ECO:0008006" key="8">
    <source>
        <dbReference type="Google" id="ProtNLM"/>
    </source>
</evidence>
<evidence type="ECO:0000313" key="6">
    <source>
        <dbReference type="EMBL" id="RED64915.1"/>
    </source>
</evidence>
<evidence type="ECO:0000256" key="3">
    <source>
        <dbReference type="ARBA" id="ARBA00022448"/>
    </source>
</evidence>
<dbReference type="GO" id="GO:0042597">
    <property type="term" value="C:periplasmic space"/>
    <property type="evidence" value="ECO:0007669"/>
    <property type="project" value="UniProtKB-SubCell"/>
</dbReference>
<accession>A0A3D9IT97</accession>
<dbReference type="EMBL" id="QRDY01000002">
    <property type="protein sequence ID" value="RED64915.1"/>
    <property type="molecule type" value="Genomic_DNA"/>
</dbReference>
<keyword evidence="5" id="KW-0574">Periplasm</keyword>
<dbReference type="Proteomes" id="UP000256869">
    <property type="component" value="Unassembled WGS sequence"/>
</dbReference>
<comment type="subcellular location">
    <subcellularLocation>
        <location evidence="1">Periplasm</location>
    </subcellularLocation>
</comment>
<dbReference type="OrthoDB" id="9802127at2"/>
<dbReference type="Gene3D" id="3.40.190.10">
    <property type="entry name" value="Periplasmic binding protein-like II"/>
    <property type="match status" value="2"/>
</dbReference>
<keyword evidence="7" id="KW-1185">Reference proteome</keyword>
<reference evidence="6 7" key="1">
    <citation type="submission" date="2018-07" db="EMBL/GenBank/DDBJ databases">
        <title>Genomic Encyclopedia of Type Strains, Phase III (KMG-III): the genomes of soil and plant-associated and newly described type strains.</title>
        <authorList>
            <person name="Whitman W."/>
        </authorList>
    </citation>
    <scope>NUCLEOTIDE SEQUENCE [LARGE SCALE GENOMIC DNA]</scope>
    <source>
        <strain evidence="6 7">CECT 8236</strain>
    </source>
</reference>
<dbReference type="PANTHER" id="PTHR30368:SF2">
    <property type="entry name" value="SULFATE-BINDING PROTEIN"/>
    <property type="match status" value="1"/>
</dbReference>
<evidence type="ECO:0000256" key="2">
    <source>
        <dbReference type="ARBA" id="ARBA00006099"/>
    </source>
</evidence>
<dbReference type="InterPro" id="IPR005669">
    <property type="entry name" value="Thiosulph/SO4-bd"/>
</dbReference>
<gene>
    <name evidence="6" type="ORF">DFP95_102336</name>
</gene>
<dbReference type="PANTHER" id="PTHR30368">
    <property type="entry name" value="SULFATE-BINDING PROTEIN"/>
    <property type="match status" value="1"/>
</dbReference>